<dbReference type="EMBL" id="JAGGLC010000003">
    <property type="protein sequence ID" value="MBP1987295.1"/>
    <property type="molecule type" value="Genomic_DNA"/>
</dbReference>
<keyword evidence="3" id="KW-1185">Reference proteome</keyword>
<sequence>MGYEVMTYFQDYGSPPSDSNTSDWEFVGFLSGNEDSSGSRPGELETQTSNRYILQGFFENPPTVTDDSVGCPTYNGGNVFIEGTESNFSLEYPNKPDTQNSLKSTAHTPQTNYDPSSIQYTVSAGVSSGPISAEASKAYYEGPILNNTPYQNANWTLDYGTGTQDLPTSQDDGVGVMFDFAAQSTEDFVNVKFNQGYLFQTQYQCQTVPTVLYSGTGTVDLYDDISIVSP</sequence>
<feature type="compositionally biased region" description="Polar residues" evidence="1">
    <location>
        <begin position="96"/>
        <end position="114"/>
    </location>
</feature>
<dbReference type="RefSeq" id="WP_209491554.1">
    <property type="nucleotide sequence ID" value="NZ_JAGGLC010000003.1"/>
</dbReference>
<evidence type="ECO:0000256" key="1">
    <source>
        <dbReference type="SAM" id="MobiDB-lite"/>
    </source>
</evidence>
<proteinExistence type="predicted"/>
<gene>
    <name evidence="2" type="ORF">J2753_001793</name>
</gene>
<name>A0A8T4H133_9EURY</name>
<organism evidence="2 3">
    <name type="scientific">Halolamina salifodinae</name>
    <dbReference type="NCBI Taxonomy" id="1202767"/>
    <lineage>
        <taxon>Archaea</taxon>
        <taxon>Methanobacteriati</taxon>
        <taxon>Methanobacteriota</taxon>
        <taxon>Stenosarchaea group</taxon>
        <taxon>Halobacteria</taxon>
        <taxon>Halobacteriales</taxon>
        <taxon>Haloferacaceae</taxon>
    </lineage>
</organism>
<dbReference type="Proteomes" id="UP000823736">
    <property type="component" value="Unassembled WGS sequence"/>
</dbReference>
<accession>A0A8T4H133</accession>
<feature type="region of interest" description="Disordered" evidence="1">
    <location>
        <begin position="92"/>
        <end position="114"/>
    </location>
</feature>
<evidence type="ECO:0000313" key="3">
    <source>
        <dbReference type="Proteomes" id="UP000823736"/>
    </source>
</evidence>
<evidence type="ECO:0000313" key="2">
    <source>
        <dbReference type="EMBL" id="MBP1987295.1"/>
    </source>
</evidence>
<reference evidence="2" key="1">
    <citation type="submission" date="2021-03" db="EMBL/GenBank/DDBJ databases">
        <title>Genomic Encyclopedia of Type Strains, Phase IV (KMG-IV): sequencing the most valuable type-strain genomes for metagenomic binning, comparative biology and taxonomic classification.</title>
        <authorList>
            <person name="Goeker M."/>
        </authorList>
    </citation>
    <scope>NUCLEOTIDE SEQUENCE</scope>
    <source>
        <strain evidence="2">DSM 26232</strain>
    </source>
</reference>
<dbReference type="OrthoDB" id="385340at2157"/>
<protein>
    <submittedName>
        <fullName evidence="2">Uncharacterized protein</fullName>
    </submittedName>
</protein>
<comment type="caution">
    <text evidence="2">The sequence shown here is derived from an EMBL/GenBank/DDBJ whole genome shotgun (WGS) entry which is preliminary data.</text>
</comment>
<dbReference type="AlphaFoldDB" id="A0A8T4H133"/>